<protein>
    <submittedName>
        <fullName evidence="7">T-lymphocyte surface antigen Ly-9-like</fullName>
    </submittedName>
</protein>
<dbReference type="GeneID" id="106700269"/>
<evidence type="ECO:0000256" key="3">
    <source>
        <dbReference type="ARBA" id="ARBA00023136"/>
    </source>
</evidence>
<evidence type="ECO:0000256" key="2">
    <source>
        <dbReference type="ARBA" id="ARBA00022729"/>
    </source>
</evidence>
<feature type="transmembrane region" description="Helical" evidence="5">
    <location>
        <begin position="228"/>
        <end position="246"/>
    </location>
</feature>
<accession>A0A3B5PPJ7</accession>
<dbReference type="Proteomes" id="UP000002852">
    <property type="component" value="Unassembled WGS sequence"/>
</dbReference>
<name>A0A3B5PPJ7_XIPMA</name>
<dbReference type="Gene3D" id="2.60.40.10">
    <property type="entry name" value="Immunoglobulins"/>
    <property type="match status" value="1"/>
</dbReference>
<dbReference type="PANTHER" id="PTHR12080:SF80">
    <property type="entry name" value="IMMUNOGLOBULIN V-SET DOMAIN-CONTAINING PROTEIN"/>
    <property type="match status" value="1"/>
</dbReference>
<keyword evidence="5" id="KW-1133">Transmembrane helix</keyword>
<evidence type="ECO:0000313" key="8">
    <source>
        <dbReference type="Proteomes" id="UP000002852"/>
    </source>
</evidence>
<dbReference type="OMA" id="LLLWKFV"/>
<feature type="signal peptide" evidence="6">
    <location>
        <begin position="1"/>
        <end position="20"/>
    </location>
</feature>
<sequence length="254" mass="27689">MMFLFLMLALLINNEPGIDAFTSVFVRTGGDVFLNVSEADVPNDYHLLLWKFVTDDVLVSFFPNGKLNVRRAYGGRIDVLAKKYSIKLKNLQKSDSGLYTAIVTAASEEVLAQYNVTVQDPVGPVDLTVDSVSSDSSSFTATCTADGTDISSTFRCTAKTCLQEGREGSKVTKSGAALHVCLSRSAVVCNHSNQVSWMEKTAEIDHLCPKNAGPDEPHGFSICYVKKVVFSVGLIVMVLVVIAVHLKEKFSKHK</sequence>
<dbReference type="SUPFAM" id="SSF48726">
    <property type="entry name" value="Immunoglobulin"/>
    <property type="match status" value="1"/>
</dbReference>
<dbReference type="InterPro" id="IPR036179">
    <property type="entry name" value="Ig-like_dom_sf"/>
</dbReference>
<reference evidence="7" key="4">
    <citation type="submission" date="2025-09" db="UniProtKB">
        <authorList>
            <consortium name="Ensembl"/>
        </authorList>
    </citation>
    <scope>IDENTIFICATION</scope>
    <source>
        <strain evidence="7">JP 163 A</strain>
    </source>
</reference>
<dbReference type="GeneTree" id="ENSGT01000000214758"/>
<evidence type="ECO:0000256" key="6">
    <source>
        <dbReference type="SAM" id="SignalP"/>
    </source>
</evidence>
<dbReference type="KEGG" id="xma:106700269"/>
<evidence type="ECO:0000256" key="5">
    <source>
        <dbReference type="SAM" id="Phobius"/>
    </source>
</evidence>
<reference evidence="7" key="3">
    <citation type="submission" date="2025-08" db="UniProtKB">
        <authorList>
            <consortium name="Ensembl"/>
        </authorList>
    </citation>
    <scope>IDENTIFICATION</scope>
    <source>
        <strain evidence="7">JP 163 A</strain>
    </source>
</reference>
<dbReference type="RefSeq" id="XP_014330904.1">
    <property type="nucleotide sequence ID" value="XM_014475418.2"/>
</dbReference>
<comment type="subcellular location">
    <subcellularLocation>
        <location evidence="1">Membrane</location>
    </subcellularLocation>
</comment>
<keyword evidence="4" id="KW-0325">Glycoprotein</keyword>
<keyword evidence="8" id="KW-1185">Reference proteome</keyword>
<keyword evidence="5" id="KW-0812">Transmembrane</keyword>
<evidence type="ECO:0000256" key="4">
    <source>
        <dbReference type="ARBA" id="ARBA00023180"/>
    </source>
</evidence>
<dbReference type="InterPro" id="IPR013783">
    <property type="entry name" value="Ig-like_fold"/>
</dbReference>
<dbReference type="InParanoid" id="A0A3B5PPJ7"/>
<dbReference type="InterPro" id="IPR015631">
    <property type="entry name" value="CD2/SLAM_rcpt"/>
</dbReference>
<reference evidence="8" key="1">
    <citation type="submission" date="2012-01" db="EMBL/GenBank/DDBJ databases">
        <authorList>
            <person name="Walter R."/>
            <person name="Schartl M."/>
            <person name="Warren W."/>
        </authorList>
    </citation>
    <scope>NUCLEOTIDE SEQUENCE [LARGE SCALE GENOMIC DNA]</scope>
    <source>
        <strain evidence="8">JP 163 A</strain>
    </source>
</reference>
<dbReference type="OrthoDB" id="8446673at2759"/>
<evidence type="ECO:0000313" key="7">
    <source>
        <dbReference type="Ensembl" id="ENSXMAP00000020690.1"/>
    </source>
</evidence>
<keyword evidence="3 5" id="KW-0472">Membrane</keyword>
<organism evidence="7 8">
    <name type="scientific">Xiphophorus maculatus</name>
    <name type="common">Southern platyfish</name>
    <name type="synonym">Platypoecilus maculatus</name>
    <dbReference type="NCBI Taxonomy" id="8083"/>
    <lineage>
        <taxon>Eukaryota</taxon>
        <taxon>Metazoa</taxon>
        <taxon>Chordata</taxon>
        <taxon>Craniata</taxon>
        <taxon>Vertebrata</taxon>
        <taxon>Euteleostomi</taxon>
        <taxon>Actinopterygii</taxon>
        <taxon>Neopterygii</taxon>
        <taxon>Teleostei</taxon>
        <taxon>Neoteleostei</taxon>
        <taxon>Acanthomorphata</taxon>
        <taxon>Ovalentaria</taxon>
        <taxon>Atherinomorphae</taxon>
        <taxon>Cyprinodontiformes</taxon>
        <taxon>Poeciliidae</taxon>
        <taxon>Poeciliinae</taxon>
        <taxon>Xiphophorus</taxon>
    </lineage>
</organism>
<reference evidence="8" key="2">
    <citation type="journal article" date="2013" name="Nat. Genet.">
        <title>The genome of the platyfish, Xiphophorus maculatus, provides insights into evolutionary adaptation and several complex traits.</title>
        <authorList>
            <person name="Schartl M."/>
            <person name="Walter R.B."/>
            <person name="Shen Y."/>
            <person name="Garcia T."/>
            <person name="Catchen J."/>
            <person name="Amores A."/>
            <person name="Braasch I."/>
            <person name="Chalopin D."/>
            <person name="Volff J.N."/>
            <person name="Lesch K.P."/>
            <person name="Bisazza A."/>
            <person name="Minx P."/>
            <person name="Hillier L."/>
            <person name="Wilson R.K."/>
            <person name="Fuerstenberg S."/>
            <person name="Boore J."/>
            <person name="Searle S."/>
            <person name="Postlethwait J.H."/>
            <person name="Warren W.C."/>
        </authorList>
    </citation>
    <scope>NUCLEOTIDE SEQUENCE [LARGE SCALE GENOMIC DNA]</scope>
    <source>
        <strain evidence="8">JP 163 A</strain>
    </source>
</reference>
<dbReference type="STRING" id="8083.ENSXMAP00000020690"/>
<dbReference type="PANTHER" id="PTHR12080">
    <property type="entry name" value="SIGNALING LYMPHOCYTIC ACTIVATION MOLECULE"/>
    <property type="match status" value="1"/>
</dbReference>
<keyword evidence="2 6" id="KW-0732">Signal</keyword>
<feature type="chain" id="PRO_5017416487" evidence="6">
    <location>
        <begin position="21"/>
        <end position="254"/>
    </location>
</feature>
<proteinExistence type="predicted"/>
<dbReference type="AlphaFoldDB" id="A0A3B5PPJ7"/>
<evidence type="ECO:0000256" key="1">
    <source>
        <dbReference type="ARBA" id="ARBA00004370"/>
    </source>
</evidence>
<dbReference type="Ensembl" id="ENSXMAT00000041237.1">
    <property type="protein sequence ID" value="ENSXMAP00000020690.1"/>
    <property type="gene ID" value="ENSXMAG00000026690.1"/>
</dbReference>
<dbReference type="GO" id="GO:0016020">
    <property type="term" value="C:membrane"/>
    <property type="evidence" value="ECO:0007669"/>
    <property type="project" value="UniProtKB-SubCell"/>
</dbReference>